<dbReference type="EMBL" id="RSED01000011">
    <property type="protein sequence ID" value="RRS03620.1"/>
    <property type="molecule type" value="Genomic_DNA"/>
</dbReference>
<feature type="chain" id="PRO_5019516634" evidence="2">
    <location>
        <begin position="19"/>
        <end position="163"/>
    </location>
</feature>
<organism evidence="4 5">
    <name type="scientific">Aquabacterium soli</name>
    <dbReference type="NCBI Taxonomy" id="2493092"/>
    <lineage>
        <taxon>Bacteria</taxon>
        <taxon>Pseudomonadati</taxon>
        <taxon>Pseudomonadota</taxon>
        <taxon>Betaproteobacteria</taxon>
        <taxon>Burkholderiales</taxon>
        <taxon>Aquabacterium</taxon>
    </lineage>
</organism>
<evidence type="ECO:0000256" key="1">
    <source>
        <dbReference type="SAM" id="MobiDB-lite"/>
    </source>
</evidence>
<dbReference type="AlphaFoldDB" id="A0A426VA66"/>
<keyword evidence="5" id="KW-1185">Reference proteome</keyword>
<dbReference type="InterPro" id="IPR025392">
    <property type="entry name" value="DUF4124"/>
</dbReference>
<dbReference type="OrthoDB" id="9181422at2"/>
<evidence type="ECO:0000313" key="5">
    <source>
        <dbReference type="Proteomes" id="UP000269265"/>
    </source>
</evidence>
<feature type="compositionally biased region" description="Basic and acidic residues" evidence="1">
    <location>
        <begin position="137"/>
        <end position="163"/>
    </location>
</feature>
<protein>
    <submittedName>
        <fullName evidence="4">DUF4124 domain-containing protein</fullName>
    </submittedName>
</protein>
<accession>A0A426VA66</accession>
<reference evidence="4 5" key="1">
    <citation type="submission" date="2018-12" db="EMBL/GenBank/DDBJ databases">
        <title>The whole draft genome of Aquabacterium sp. SJQ9.</title>
        <authorList>
            <person name="Sun L."/>
            <person name="Gao X."/>
            <person name="Chen W."/>
            <person name="Huang K."/>
        </authorList>
    </citation>
    <scope>NUCLEOTIDE SEQUENCE [LARGE SCALE GENOMIC DNA]</scope>
    <source>
        <strain evidence="4 5">SJQ9</strain>
    </source>
</reference>
<feature type="domain" description="DUF4124" evidence="3">
    <location>
        <begin position="7"/>
        <end position="60"/>
    </location>
</feature>
<keyword evidence="2" id="KW-0732">Signal</keyword>
<proteinExistence type="predicted"/>
<evidence type="ECO:0000256" key="2">
    <source>
        <dbReference type="SAM" id="SignalP"/>
    </source>
</evidence>
<dbReference type="Proteomes" id="UP000269265">
    <property type="component" value="Unassembled WGS sequence"/>
</dbReference>
<feature type="compositionally biased region" description="Low complexity" evidence="1">
    <location>
        <begin position="60"/>
        <end position="80"/>
    </location>
</feature>
<dbReference type="Pfam" id="PF13511">
    <property type="entry name" value="DUF4124"/>
    <property type="match status" value="1"/>
</dbReference>
<feature type="compositionally biased region" description="Basic and acidic residues" evidence="1">
    <location>
        <begin position="91"/>
        <end position="118"/>
    </location>
</feature>
<feature type="signal peptide" evidence="2">
    <location>
        <begin position="1"/>
        <end position="18"/>
    </location>
</feature>
<name>A0A426VA66_9BURK</name>
<sequence>MTAAPLLLAALVALPTQAAMQWKWRDAQGQVQYSDRPPPPGVLDKDILKRPSGSARATQALPSAPEAAPSAAPLPGLKASDPALEARKRKADAEKEATQKAEEAKQAKTRSENCERARSYQRTLDSGMRVARTSASGEREVLDDKGRAEEDARNRDVIKSNCK</sequence>
<feature type="region of interest" description="Disordered" evidence="1">
    <location>
        <begin position="24"/>
        <end position="163"/>
    </location>
</feature>
<gene>
    <name evidence="4" type="ORF">EIP75_15030</name>
</gene>
<evidence type="ECO:0000259" key="3">
    <source>
        <dbReference type="Pfam" id="PF13511"/>
    </source>
</evidence>
<comment type="caution">
    <text evidence="4">The sequence shown here is derived from an EMBL/GenBank/DDBJ whole genome shotgun (WGS) entry which is preliminary data.</text>
</comment>
<evidence type="ECO:0000313" key="4">
    <source>
        <dbReference type="EMBL" id="RRS03620.1"/>
    </source>
</evidence>